<dbReference type="EMBL" id="FJUX01000023">
    <property type="protein sequence ID" value="CZS95591.1"/>
    <property type="molecule type" value="Genomic_DNA"/>
</dbReference>
<evidence type="ECO:0000313" key="4">
    <source>
        <dbReference type="Proteomes" id="UP000178912"/>
    </source>
</evidence>
<evidence type="ECO:0000259" key="2">
    <source>
        <dbReference type="Pfam" id="PF20150"/>
    </source>
</evidence>
<dbReference type="PANTHER" id="PTHR35910">
    <property type="entry name" value="2EXR DOMAIN-CONTAINING PROTEIN"/>
    <property type="match status" value="1"/>
</dbReference>
<dbReference type="Pfam" id="PF20150">
    <property type="entry name" value="2EXR"/>
    <property type="match status" value="1"/>
</dbReference>
<protein>
    <recommendedName>
        <fullName evidence="2">2EXR domain-containing protein</fullName>
    </recommendedName>
</protein>
<dbReference type="InterPro" id="IPR010790">
    <property type="entry name" value="DUF1388"/>
</dbReference>
<dbReference type="Proteomes" id="UP000178912">
    <property type="component" value="Unassembled WGS sequence"/>
</dbReference>
<sequence length="264" mass="30218">MPPNSQQPAKAKFPAKAKAPTKAKIPAKAKSPAQDRTRPNTRASTTTLVMDGPIILKEFPIFSKLPAELQLLVWKHSHTSRIVTLKPSKSSFPPLLHACTNSRDECILDNYKTWIRDMKTGFVYSPWRDILLLDKTSFSESIDYHNNAFHTMKCKQVNLKMLEPVEKLAFSLREVAGIWRQECFHCFLSQSLEDFFPNLKELIIILRPGPSGATYDDLYEVKDSTITFLQTSIADIKIAFKHAQEDGYCKDVVLRMMRVENWAR</sequence>
<keyword evidence="4" id="KW-1185">Reference proteome</keyword>
<dbReference type="Pfam" id="PF07142">
    <property type="entry name" value="DUF1388"/>
    <property type="match status" value="1"/>
</dbReference>
<accession>A0A1E1KC63</accession>
<gene>
    <name evidence="3" type="ORF">RAG0_05191</name>
</gene>
<feature type="domain" description="2EXR" evidence="2">
    <location>
        <begin position="59"/>
        <end position="131"/>
    </location>
</feature>
<evidence type="ECO:0000256" key="1">
    <source>
        <dbReference type="SAM" id="MobiDB-lite"/>
    </source>
</evidence>
<organism evidence="3 4">
    <name type="scientific">Rhynchosporium agropyri</name>
    <dbReference type="NCBI Taxonomy" id="914238"/>
    <lineage>
        <taxon>Eukaryota</taxon>
        <taxon>Fungi</taxon>
        <taxon>Dikarya</taxon>
        <taxon>Ascomycota</taxon>
        <taxon>Pezizomycotina</taxon>
        <taxon>Leotiomycetes</taxon>
        <taxon>Helotiales</taxon>
        <taxon>Ploettnerulaceae</taxon>
        <taxon>Rhynchosporium</taxon>
    </lineage>
</organism>
<name>A0A1E1KC63_9HELO</name>
<dbReference type="InterPro" id="IPR045518">
    <property type="entry name" value="2EXR"/>
</dbReference>
<reference evidence="4" key="1">
    <citation type="submission" date="2016-03" db="EMBL/GenBank/DDBJ databases">
        <authorList>
            <person name="Guldener U."/>
        </authorList>
    </citation>
    <scope>NUCLEOTIDE SEQUENCE [LARGE SCALE GENOMIC DNA]</scope>
    <source>
        <strain evidence="4">04CH-RAC-A.6.1</strain>
    </source>
</reference>
<dbReference type="PANTHER" id="PTHR35910:SF6">
    <property type="entry name" value="2EXR DOMAIN-CONTAINING PROTEIN"/>
    <property type="match status" value="1"/>
</dbReference>
<dbReference type="AlphaFoldDB" id="A0A1E1KC63"/>
<feature type="compositionally biased region" description="Basic residues" evidence="1">
    <location>
        <begin position="13"/>
        <end position="27"/>
    </location>
</feature>
<dbReference type="OrthoDB" id="3513892at2759"/>
<evidence type="ECO:0000313" key="3">
    <source>
        <dbReference type="EMBL" id="CZS95591.1"/>
    </source>
</evidence>
<feature type="region of interest" description="Disordered" evidence="1">
    <location>
        <begin position="1"/>
        <end position="44"/>
    </location>
</feature>
<proteinExistence type="predicted"/>